<evidence type="ECO:0000256" key="5">
    <source>
        <dbReference type="SAM" id="Phobius"/>
    </source>
</evidence>
<keyword evidence="3" id="KW-0413">Isomerase</keyword>
<dbReference type="PANTHER" id="PTHR46512:SF1">
    <property type="entry name" value="PEPTIDYLPROLYL ISOMERASE"/>
    <property type="match status" value="1"/>
</dbReference>
<keyword evidence="5" id="KW-0812">Transmembrane</keyword>
<dbReference type="Gene3D" id="3.10.50.40">
    <property type="match status" value="1"/>
</dbReference>
<sequence>MTDELSIGYSYQKRSFISKLNPESPPFHPSSFYQQIQRAPQPEASLNNYNNHFHIQPVTNEFHDNHNYSCSTTIHPIEPTDHQVSHSHYIEKMIPNSQHSTTSSHIEPLQTSSSQTSTNIHEDSDENNTQHESTEEEIPVTQTETNALSAKSEHATNELSTSLPDAATETLDQNEPDDVLGNQSLLKQTITPGIDDTRPLRNTLATVSYELYLVDDLTKDSRLIEKITNESFFIGEYEILPAIDIVIQLMDRGEHALIDSDVRHCYGENGCEEKQIPPVTSTSSYRMRIDLELVDWKDAPDISTLPINERLQWSDKKRQRGNFCYRWKDYASALQSYRNALKFLDVEQNPLLEEEENQSSTIIERYVQVQNNLAQVYLLNNQYEQCLEAVNAVLKHDSKNVKALFRQGKALFELGNYDEAVPPLKSLLQNPGKDVEKDKVIEMLKICETKLAKYKKNEKEIYTKMFQSKTPSSTTTASAAVPEEKKSLKKPVEKVETKAKSNNNWWTYVAMGSAVVAAVGLGAIIKYR</sequence>
<evidence type="ECO:0000256" key="4">
    <source>
        <dbReference type="SAM" id="MobiDB-lite"/>
    </source>
</evidence>
<dbReference type="InterPro" id="IPR050754">
    <property type="entry name" value="FKBP4/5/8-like"/>
</dbReference>
<dbReference type="GO" id="GO:0043066">
    <property type="term" value="P:negative regulation of apoptotic process"/>
    <property type="evidence" value="ECO:0007669"/>
    <property type="project" value="TreeGrafter"/>
</dbReference>
<protein>
    <recommendedName>
        <fullName evidence="3">peptidylprolyl isomerase</fullName>
        <ecNumber evidence="3">5.2.1.8</ecNumber>
    </recommendedName>
</protein>
<evidence type="ECO:0000256" key="1">
    <source>
        <dbReference type="ARBA" id="ARBA00022737"/>
    </source>
</evidence>
<reference evidence="7" key="1">
    <citation type="submission" date="2021-02" db="EMBL/GenBank/DDBJ databases">
        <authorList>
            <person name="Nowell W R."/>
        </authorList>
    </citation>
    <scope>NUCLEOTIDE SEQUENCE</scope>
</reference>
<dbReference type="InterPro" id="IPR001179">
    <property type="entry name" value="PPIase_FKBP_dom"/>
</dbReference>
<evidence type="ECO:0000313" key="7">
    <source>
        <dbReference type="EMBL" id="CAF1139388.1"/>
    </source>
</evidence>
<dbReference type="SMART" id="SM00028">
    <property type="entry name" value="TPR"/>
    <property type="match status" value="3"/>
</dbReference>
<comment type="caution">
    <text evidence="7">The sequence shown here is derived from an EMBL/GenBank/DDBJ whole genome shotgun (WGS) entry which is preliminary data.</text>
</comment>
<dbReference type="Pfam" id="PF00254">
    <property type="entry name" value="FKBP_C"/>
    <property type="match status" value="1"/>
</dbReference>
<dbReference type="Gene3D" id="1.25.40.10">
    <property type="entry name" value="Tetratricopeptide repeat domain"/>
    <property type="match status" value="1"/>
</dbReference>
<dbReference type="PROSITE" id="PS50059">
    <property type="entry name" value="FKBP_PPIASE"/>
    <property type="match status" value="1"/>
</dbReference>
<dbReference type="PANTHER" id="PTHR46512">
    <property type="entry name" value="PEPTIDYLPROLYL ISOMERASE"/>
    <property type="match status" value="1"/>
</dbReference>
<dbReference type="EC" id="5.2.1.8" evidence="3"/>
<keyword evidence="2" id="KW-0802">TPR repeat</keyword>
<keyword evidence="5" id="KW-1133">Transmembrane helix</keyword>
<accession>A0A814RZD7</accession>
<keyword evidence="3" id="KW-0697">Rotamase</keyword>
<dbReference type="InterPro" id="IPR046357">
    <property type="entry name" value="PPIase_dom_sf"/>
</dbReference>
<evidence type="ECO:0000259" key="6">
    <source>
        <dbReference type="PROSITE" id="PS50059"/>
    </source>
</evidence>
<keyword evidence="5" id="KW-0472">Membrane</keyword>
<dbReference type="Pfam" id="PF12895">
    <property type="entry name" value="ANAPC3"/>
    <property type="match status" value="1"/>
</dbReference>
<dbReference type="AlphaFoldDB" id="A0A814RZD7"/>
<dbReference type="GO" id="GO:0005740">
    <property type="term" value="C:mitochondrial envelope"/>
    <property type="evidence" value="ECO:0007669"/>
    <property type="project" value="TreeGrafter"/>
</dbReference>
<evidence type="ECO:0000313" key="8">
    <source>
        <dbReference type="Proteomes" id="UP000663828"/>
    </source>
</evidence>
<evidence type="ECO:0000256" key="2">
    <source>
        <dbReference type="ARBA" id="ARBA00022803"/>
    </source>
</evidence>
<comment type="catalytic activity">
    <reaction evidence="3">
        <text>[protein]-peptidylproline (omega=180) = [protein]-peptidylproline (omega=0)</text>
        <dbReference type="Rhea" id="RHEA:16237"/>
        <dbReference type="Rhea" id="RHEA-COMP:10747"/>
        <dbReference type="Rhea" id="RHEA-COMP:10748"/>
        <dbReference type="ChEBI" id="CHEBI:83833"/>
        <dbReference type="ChEBI" id="CHEBI:83834"/>
        <dbReference type="EC" id="5.2.1.8"/>
    </reaction>
</comment>
<feature type="region of interest" description="Disordered" evidence="4">
    <location>
        <begin position="97"/>
        <end position="160"/>
    </location>
</feature>
<dbReference type="GO" id="GO:0016020">
    <property type="term" value="C:membrane"/>
    <property type="evidence" value="ECO:0007669"/>
    <property type="project" value="TreeGrafter"/>
</dbReference>
<dbReference type="SUPFAM" id="SSF54534">
    <property type="entry name" value="FKBP-like"/>
    <property type="match status" value="1"/>
</dbReference>
<feature type="transmembrane region" description="Helical" evidence="5">
    <location>
        <begin position="505"/>
        <end position="525"/>
    </location>
</feature>
<evidence type="ECO:0000256" key="3">
    <source>
        <dbReference type="PROSITE-ProRule" id="PRU00277"/>
    </source>
</evidence>
<keyword evidence="8" id="KW-1185">Reference proteome</keyword>
<dbReference type="InterPro" id="IPR019734">
    <property type="entry name" value="TPR_rpt"/>
</dbReference>
<dbReference type="Proteomes" id="UP000663828">
    <property type="component" value="Unassembled WGS sequence"/>
</dbReference>
<feature type="compositionally biased region" description="Polar residues" evidence="4">
    <location>
        <begin position="97"/>
        <end position="119"/>
    </location>
</feature>
<dbReference type="GO" id="GO:0012505">
    <property type="term" value="C:endomembrane system"/>
    <property type="evidence" value="ECO:0007669"/>
    <property type="project" value="TreeGrafter"/>
</dbReference>
<dbReference type="InterPro" id="IPR011990">
    <property type="entry name" value="TPR-like_helical_dom_sf"/>
</dbReference>
<feature type="compositionally biased region" description="Polar residues" evidence="4">
    <location>
        <begin position="140"/>
        <end position="149"/>
    </location>
</feature>
<dbReference type="GO" id="GO:0044183">
    <property type="term" value="F:protein folding chaperone"/>
    <property type="evidence" value="ECO:0007669"/>
    <property type="project" value="TreeGrafter"/>
</dbReference>
<gene>
    <name evidence="7" type="ORF">XAT740_LOCUS20335</name>
</gene>
<proteinExistence type="predicted"/>
<dbReference type="GO" id="GO:0003755">
    <property type="term" value="F:peptidyl-prolyl cis-trans isomerase activity"/>
    <property type="evidence" value="ECO:0007669"/>
    <property type="project" value="UniProtKB-KW"/>
</dbReference>
<dbReference type="EMBL" id="CAJNOR010001417">
    <property type="protein sequence ID" value="CAF1139388.1"/>
    <property type="molecule type" value="Genomic_DNA"/>
</dbReference>
<name>A0A814RZD7_ADIRI</name>
<dbReference type="GO" id="GO:0005829">
    <property type="term" value="C:cytosol"/>
    <property type="evidence" value="ECO:0007669"/>
    <property type="project" value="TreeGrafter"/>
</dbReference>
<keyword evidence="1" id="KW-0677">Repeat</keyword>
<dbReference type="SUPFAM" id="SSF48452">
    <property type="entry name" value="TPR-like"/>
    <property type="match status" value="1"/>
</dbReference>
<organism evidence="7 8">
    <name type="scientific">Adineta ricciae</name>
    <name type="common">Rotifer</name>
    <dbReference type="NCBI Taxonomy" id="249248"/>
    <lineage>
        <taxon>Eukaryota</taxon>
        <taxon>Metazoa</taxon>
        <taxon>Spiralia</taxon>
        <taxon>Gnathifera</taxon>
        <taxon>Rotifera</taxon>
        <taxon>Eurotatoria</taxon>
        <taxon>Bdelloidea</taxon>
        <taxon>Adinetida</taxon>
        <taxon>Adinetidae</taxon>
        <taxon>Adineta</taxon>
    </lineage>
</organism>
<feature type="domain" description="PPIase FKBP-type" evidence="6">
    <location>
        <begin position="202"/>
        <end position="278"/>
    </location>
</feature>